<dbReference type="Gene3D" id="2.40.420.20">
    <property type="match status" value="1"/>
</dbReference>
<comment type="similarity">
    <text evidence="1">Belongs to the membrane fusion protein (MFP) (TC 8.A.1) family.</text>
</comment>
<dbReference type="PANTHER" id="PTHR30469">
    <property type="entry name" value="MULTIDRUG RESISTANCE PROTEIN MDTA"/>
    <property type="match status" value="1"/>
</dbReference>
<dbReference type="KEGG" id="cfon:HZU75_00275"/>
<keyword evidence="5" id="KW-1185">Reference proteome</keyword>
<dbReference type="GO" id="GO:0015562">
    <property type="term" value="F:efflux transmembrane transporter activity"/>
    <property type="evidence" value="ECO:0007669"/>
    <property type="project" value="TreeGrafter"/>
</dbReference>
<dbReference type="Pfam" id="PF25973">
    <property type="entry name" value="BSH_CzcB"/>
    <property type="match status" value="1"/>
</dbReference>
<dbReference type="Proteomes" id="UP000510822">
    <property type="component" value="Chromosome"/>
</dbReference>
<sequence length="341" mass="36951">MRRSWLIFLLLLSAALAYFGWSYYAPLTVSVSKPQRGIAIEAIYATGLVEPSILLPIAPRVGGHIKSLHVIEGETVRKGQLLAELEALDVVRTVDEQAARAQYAKQQQARTASLVAQGFYSSAELDRVNSEANATQAALRRAQALQGFTTLHAPADGVILRRDAEVGQFVSAGQVLLSMSCCAPLRVSAEVDEEDIPHVKVGQNVVLHAPAFPNVVLDGKVAAITPKGDPVSRSYRVRIGVLNANDLRVGMTVEANLIMQEKANALLIPTQTIQGGKVWIFEQGQAKQRAVKLGIMGAKQSEVLAGLDENTQIIWPIPKGIRPNRSLRLVSEHIPNKANQP</sequence>
<dbReference type="RefSeq" id="WP_180307243.1">
    <property type="nucleotide sequence ID" value="NZ_CP058952.1"/>
</dbReference>
<dbReference type="EMBL" id="CP058952">
    <property type="protein sequence ID" value="QLI80098.1"/>
    <property type="molecule type" value="Genomic_DNA"/>
</dbReference>
<proteinExistence type="inferred from homology"/>
<evidence type="ECO:0000259" key="3">
    <source>
        <dbReference type="Pfam" id="PF25973"/>
    </source>
</evidence>
<feature type="domain" description="CzcB-like barrel-sandwich hybrid" evidence="3">
    <location>
        <begin position="57"/>
        <end position="177"/>
    </location>
</feature>
<dbReference type="Gene3D" id="2.40.50.100">
    <property type="match status" value="1"/>
</dbReference>
<accession>A0A7D5V784</accession>
<evidence type="ECO:0000256" key="1">
    <source>
        <dbReference type="ARBA" id="ARBA00009477"/>
    </source>
</evidence>
<name>A0A7D5V784_9NEIS</name>
<dbReference type="InterPro" id="IPR006143">
    <property type="entry name" value="RND_pump_MFP"/>
</dbReference>
<dbReference type="GO" id="GO:1990281">
    <property type="term" value="C:efflux pump complex"/>
    <property type="evidence" value="ECO:0007669"/>
    <property type="project" value="TreeGrafter"/>
</dbReference>
<dbReference type="AlphaFoldDB" id="A0A7D5V784"/>
<organism evidence="4 5">
    <name type="scientific">Chitinibacter fontanus</name>
    <dbReference type="NCBI Taxonomy" id="1737446"/>
    <lineage>
        <taxon>Bacteria</taxon>
        <taxon>Pseudomonadati</taxon>
        <taxon>Pseudomonadota</taxon>
        <taxon>Betaproteobacteria</taxon>
        <taxon>Neisseriales</taxon>
        <taxon>Chitinibacteraceae</taxon>
        <taxon>Chitinibacter</taxon>
    </lineage>
</organism>
<evidence type="ECO:0000313" key="4">
    <source>
        <dbReference type="EMBL" id="QLI80098.1"/>
    </source>
</evidence>
<dbReference type="Gene3D" id="1.10.287.470">
    <property type="entry name" value="Helix hairpin bin"/>
    <property type="match status" value="1"/>
</dbReference>
<dbReference type="PANTHER" id="PTHR30469:SF33">
    <property type="entry name" value="SLR1207 PROTEIN"/>
    <property type="match status" value="1"/>
</dbReference>
<gene>
    <name evidence="4" type="ORF">HZU75_00275</name>
</gene>
<evidence type="ECO:0000313" key="5">
    <source>
        <dbReference type="Proteomes" id="UP000510822"/>
    </source>
</evidence>
<evidence type="ECO:0000259" key="2">
    <source>
        <dbReference type="Pfam" id="PF25954"/>
    </source>
</evidence>
<dbReference type="InterPro" id="IPR058792">
    <property type="entry name" value="Beta-barrel_RND_2"/>
</dbReference>
<protein>
    <submittedName>
        <fullName evidence="4">Efflux RND transporter periplasmic adaptor subunit</fullName>
    </submittedName>
</protein>
<feature type="domain" description="CusB-like beta-barrel" evidence="2">
    <location>
        <begin position="187"/>
        <end position="258"/>
    </location>
</feature>
<reference evidence="4 5" key="1">
    <citation type="journal article" date="2016" name="Int. J. Syst. Evol. Microbiol.">
        <title>Chitinibacter fontanus sp. nov., isolated from a spring.</title>
        <authorList>
            <person name="Sheu S.Y."/>
            <person name="Li Y.S."/>
            <person name="Young C.C."/>
            <person name="Chen W.M."/>
        </authorList>
    </citation>
    <scope>NUCLEOTIDE SEQUENCE [LARGE SCALE GENOMIC DNA]</scope>
    <source>
        <strain evidence="4 5">STM-7</strain>
    </source>
</reference>
<dbReference type="Pfam" id="PF25954">
    <property type="entry name" value="Beta-barrel_RND_2"/>
    <property type="match status" value="1"/>
</dbReference>
<dbReference type="Gene3D" id="2.40.30.170">
    <property type="match status" value="1"/>
</dbReference>
<dbReference type="NCBIfam" id="TIGR01730">
    <property type="entry name" value="RND_mfp"/>
    <property type="match status" value="1"/>
</dbReference>
<dbReference type="SUPFAM" id="SSF111369">
    <property type="entry name" value="HlyD-like secretion proteins"/>
    <property type="match status" value="1"/>
</dbReference>
<dbReference type="InterPro" id="IPR058647">
    <property type="entry name" value="BSH_CzcB-like"/>
</dbReference>